<dbReference type="RefSeq" id="WP_129472205.1">
    <property type="nucleotide sequence ID" value="NZ_SAWZ01000010.1"/>
</dbReference>
<keyword evidence="7" id="KW-1133">Transmembrane helix</keyword>
<organism evidence="9 10">
    <name type="scientific">Pseudoxanthomonas composti</name>
    <dbReference type="NCBI Taxonomy" id="2137479"/>
    <lineage>
        <taxon>Bacteria</taxon>
        <taxon>Pseudomonadati</taxon>
        <taxon>Pseudomonadota</taxon>
        <taxon>Gammaproteobacteria</taxon>
        <taxon>Lysobacterales</taxon>
        <taxon>Lysobacteraceae</taxon>
        <taxon>Pseudoxanthomonas</taxon>
    </lineage>
</organism>
<keyword evidence="10" id="KW-1185">Reference proteome</keyword>
<dbReference type="EMBL" id="SAWZ01000010">
    <property type="protein sequence ID" value="RXR01387.1"/>
    <property type="molecule type" value="Genomic_DNA"/>
</dbReference>
<evidence type="ECO:0000256" key="1">
    <source>
        <dbReference type="ARBA" id="ARBA00004377"/>
    </source>
</evidence>
<keyword evidence="8" id="KW-0472">Membrane</keyword>
<dbReference type="GO" id="GO:0005886">
    <property type="term" value="C:plasma membrane"/>
    <property type="evidence" value="ECO:0007669"/>
    <property type="project" value="UniProtKB-SubCell"/>
</dbReference>
<dbReference type="Pfam" id="PF07963">
    <property type="entry name" value="N_methyl"/>
    <property type="match status" value="1"/>
</dbReference>
<comment type="caution">
    <text evidence="9">The sequence shown here is derived from an EMBL/GenBank/DDBJ whole genome shotgun (WGS) entry which is preliminary data.</text>
</comment>
<keyword evidence="5" id="KW-0997">Cell inner membrane</keyword>
<gene>
    <name evidence="9" type="ORF">EPA99_15760</name>
</gene>
<dbReference type="NCBIfam" id="TIGR02532">
    <property type="entry name" value="IV_pilin_GFxxxE"/>
    <property type="match status" value="1"/>
</dbReference>
<evidence type="ECO:0000313" key="10">
    <source>
        <dbReference type="Proteomes" id="UP000289784"/>
    </source>
</evidence>
<dbReference type="OrthoDB" id="7864109at2"/>
<dbReference type="GO" id="GO:0015628">
    <property type="term" value="P:protein secretion by the type II secretion system"/>
    <property type="evidence" value="ECO:0007669"/>
    <property type="project" value="InterPro"/>
</dbReference>
<keyword evidence="4" id="KW-0488">Methylation</keyword>
<evidence type="ECO:0000256" key="5">
    <source>
        <dbReference type="ARBA" id="ARBA00022519"/>
    </source>
</evidence>
<dbReference type="AlphaFoldDB" id="A0A4Q1JTA4"/>
<evidence type="ECO:0000256" key="2">
    <source>
        <dbReference type="ARBA" id="ARBA00008358"/>
    </source>
</evidence>
<comment type="subcellular location">
    <subcellularLocation>
        <location evidence="1">Cell inner membrane</location>
        <topology evidence="1">Single-pass membrane protein</topology>
    </subcellularLocation>
</comment>
<sequence>MRQRGFTLIEVIVATALLALGLTLLLGSLTGAVRQVRGAEDAGRVALHAQSLLAQVGVGAPLEPGEQNGSWDEGRYRWQLQVRPFRDPAQRGDAPVAAGSRQLMELVLQVRWDQQGQAAVREWRGLRLVKGPESLPGAAR</sequence>
<dbReference type="GO" id="GO:0015627">
    <property type="term" value="C:type II protein secretion system complex"/>
    <property type="evidence" value="ECO:0007669"/>
    <property type="project" value="InterPro"/>
</dbReference>
<comment type="similarity">
    <text evidence="2">Belongs to the GSP I family.</text>
</comment>
<proteinExistence type="inferred from homology"/>
<evidence type="ECO:0000313" key="9">
    <source>
        <dbReference type="EMBL" id="RXR01387.1"/>
    </source>
</evidence>
<dbReference type="NCBIfam" id="NF047828">
    <property type="entry name" value="T3SSXpsI"/>
    <property type="match status" value="1"/>
</dbReference>
<dbReference type="PANTHER" id="PTHR38779:SF2">
    <property type="entry name" value="TYPE II SECRETION SYSTEM PROTEIN I-RELATED"/>
    <property type="match status" value="1"/>
</dbReference>
<evidence type="ECO:0000256" key="8">
    <source>
        <dbReference type="ARBA" id="ARBA00023136"/>
    </source>
</evidence>
<keyword evidence="3" id="KW-1003">Cell membrane</keyword>
<dbReference type="PROSITE" id="PS00409">
    <property type="entry name" value="PROKAR_NTER_METHYL"/>
    <property type="match status" value="1"/>
</dbReference>
<dbReference type="PANTHER" id="PTHR38779">
    <property type="entry name" value="TYPE II SECRETION SYSTEM PROTEIN I-RELATED"/>
    <property type="match status" value="1"/>
</dbReference>
<evidence type="ECO:0000256" key="6">
    <source>
        <dbReference type="ARBA" id="ARBA00022692"/>
    </source>
</evidence>
<evidence type="ECO:0000256" key="3">
    <source>
        <dbReference type="ARBA" id="ARBA00022475"/>
    </source>
</evidence>
<protein>
    <submittedName>
        <fullName evidence="9">Prepilin-type N-terminal cleavage/methylation domain-containing protein</fullName>
    </submittedName>
</protein>
<reference evidence="9 10" key="1">
    <citation type="submission" date="2019-01" db="EMBL/GenBank/DDBJ databases">
        <title>Pseudoxanthomonas composti sp. nov., isolated from compost.</title>
        <authorList>
            <person name="Yang G."/>
        </authorList>
    </citation>
    <scope>NUCLEOTIDE SEQUENCE [LARGE SCALE GENOMIC DNA]</scope>
    <source>
        <strain evidence="9 10">GSS15</strain>
    </source>
</reference>
<dbReference type="InterPro" id="IPR012902">
    <property type="entry name" value="N_methyl_site"/>
</dbReference>
<evidence type="ECO:0000256" key="7">
    <source>
        <dbReference type="ARBA" id="ARBA00022989"/>
    </source>
</evidence>
<name>A0A4Q1JTA4_9GAMM</name>
<dbReference type="Proteomes" id="UP000289784">
    <property type="component" value="Unassembled WGS sequence"/>
</dbReference>
<accession>A0A4Q1JTA4</accession>
<evidence type="ECO:0000256" key="4">
    <source>
        <dbReference type="ARBA" id="ARBA00022481"/>
    </source>
</evidence>
<keyword evidence="6" id="KW-0812">Transmembrane</keyword>
<dbReference type="InterPro" id="IPR010052">
    <property type="entry name" value="T2SS_protein-GspI"/>
</dbReference>